<protein>
    <recommendedName>
        <fullName evidence="1">DUF4365 domain-containing protein</fullName>
    </recommendedName>
</protein>
<comment type="caution">
    <text evidence="2">The sequence shown here is derived from an EMBL/GenBank/DDBJ whole genome shotgun (WGS) entry which is preliminary data.</text>
</comment>
<dbReference type="Gene3D" id="1.25.10.10">
    <property type="entry name" value="Leucine-rich Repeat Variant"/>
    <property type="match status" value="1"/>
</dbReference>
<sequence length="944" mass="102671">MRAPASEAAGTSGESLVQHKFESMGWAAIPNPKHDLGTDLLLRPRDERRYELPAIMGAQVKTGASFFREPRTTAEGNVEGWWFRDEDASHFDYWCGDAMPHILVLVDPATNDCYWVHVVRKRVLATGKGAKILVPRANLIGADHRQDLTDVATSAIPSPTWHGTAWAGASNIPHADLIRHALLTPRLIAPHPNAPVGELSGFQALAMLILGRPSLGHILAGDSRARMMADNGKGTWGLTLDQAETSPDWGWRAVAVMRLLLFEDDASHVEELLRLSTQPGQRVAAIVIASVSRTLNHDVEGALVLLDRELERDDQSPIDHAWLLVHRARCLQLIGSVEEAREVAVKVQRCLAAYSRDATAGALAASGAEMLFGSWHETNLATVITNLDSSASWWRAQQTAWGGSEHLDDEFKAWAHKPLPMMGGSDSAGRYLASAYVMALMAGDERAIRTQLGLYARHQLTSPWRARAGDEVEHLANQLDNLRQAGDRDGINQAVPHICAWVSAAAVRAAASTVSPERSTHTSADADLALLIHGADLLPPDRTCELAEWTIDALCDPEPYTKRTRPTFDVRCRLLEVLQSLTASGDSRVLRQVWDYLRRVELDADGAESHMIAHIIDEYPPQALTAVHSQSLKVLTSKLPSPIPDACRRLLRAISGSFDEEVLRRLSEADLSVIPAVGDITGLPNEAVRGAIAALSEAVRTEIAEGASGHFANNAPTRDLAVFNLFYPELADWAPLVDALNSRVLIDEQLRGLMRVLARLGRQAPDHVRADLACSLNWYLTAPPRGFRFSFGLNGLAAEAILGMDERRDVGEIVARLLGGNGSDRESAAALMSRSDGQWIPTLIALGADPHPRVRRVAAYSLGCLVTREVDGDSLARRELLRLFESPGTGAAGAAAGALTDADEADNNLQRDDELITVMATSLSASIRHAALDFRATESVLRIP</sequence>
<dbReference type="Proteomes" id="UP000008495">
    <property type="component" value="Unassembled WGS sequence"/>
</dbReference>
<dbReference type="InterPro" id="IPR016024">
    <property type="entry name" value="ARM-type_fold"/>
</dbReference>
<dbReference type="InterPro" id="IPR025375">
    <property type="entry name" value="DUF4365"/>
</dbReference>
<proteinExistence type="predicted"/>
<evidence type="ECO:0000259" key="1">
    <source>
        <dbReference type="Pfam" id="PF14280"/>
    </source>
</evidence>
<dbReference type="eggNOG" id="COG1413">
    <property type="taxonomic scope" value="Bacteria"/>
</dbReference>
<dbReference type="EMBL" id="BAGZ01000018">
    <property type="protein sequence ID" value="GAB79016.1"/>
    <property type="molecule type" value="Genomic_DNA"/>
</dbReference>
<dbReference type="RefSeq" id="WP_006503773.1">
    <property type="nucleotide sequence ID" value="NZ_BAGZ01000018.1"/>
</dbReference>
<dbReference type="AlphaFoldDB" id="K6UNJ3"/>
<reference evidence="2 3" key="1">
    <citation type="submission" date="2012-08" db="EMBL/GenBank/DDBJ databases">
        <title>Whole genome shotgun sequence of Austwickia chelonae NBRC 105200.</title>
        <authorList>
            <person name="Yoshida I."/>
            <person name="Hosoyama A."/>
            <person name="Tsuchikane K."/>
            <person name="Katsumata H."/>
            <person name="Ando Y."/>
            <person name="Ohji S."/>
            <person name="Hamada M."/>
            <person name="Tamura T."/>
            <person name="Yamazoe A."/>
            <person name="Yamazaki S."/>
            <person name="Fujita N."/>
        </authorList>
    </citation>
    <scope>NUCLEOTIDE SEQUENCE [LARGE SCALE GENOMIC DNA]</scope>
    <source>
        <strain evidence="2 3">NBRC 105200</strain>
    </source>
</reference>
<dbReference type="SUPFAM" id="SSF48371">
    <property type="entry name" value="ARM repeat"/>
    <property type="match status" value="1"/>
</dbReference>
<keyword evidence="3" id="KW-1185">Reference proteome</keyword>
<dbReference type="Pfam" id="PF14280">
    <property type="entry name" value="DUF4365"/>
    <property type="match status" value="1"/>
</dbReference>
<evidence type="ECO:0000313" key="3">
    <source>
        <dbReference type="Proteomes" id="UP000008495"/>
    </source>
</evidence>
<accession>K6UNJ3</accession>
<name>K6UNJ3_9MICO</name>
<organism evidence="2 3">
    <name type="scientific">Austwickia chelonae NBRC 105200</name>
    <dbReference type="NCBI Taxonomy" id="1184607"/>
    <lineage>
        <taxon>Bacteria</taxon>
        <taxon>Bacillati</taxon>
        <taxon>Actinomycetota</taxon>
        <taxon>Actinomycetes</taxon>
        <taxon>Micrococcales</taxon>
        <taxon>Dermatophilaceae</taxon>
        <taxon>Austwickia</taxon>
    </lineage>
</organism>
<evidence type="ECO:0000313" key="2">
    <source>
        <dbReference type="EMBL" id="GAB79016.1"/>
    </source>
</evidence>
<feature type="domain" description="DUF4365" evidence="1">
    <location>
        <begin position="12"/>
        <end position="151"/>
    </location>
</feature>
<gene>
    <name evidence="2" type="ORF">AUCHE_18_00170</name>
</gene>
<dbReference type="InterPro" id="IPR011989">
    <property type="entry name" value="ARM-like"/>
</dbReference>